<reference evidence="3 4" key="1">
    <citation type="submission" date="2024-06" db="EMBL/GenBank/DDBJ databases">
        <title>Sorghum-associated microbial communities from plants grown in Nebraska, USA.</title>
        <authorList>
            <person name="Schachtman D."/>
        </authorList>
    </citation>
    <scope>NUCLEOTIDE SEQUENCE [LARGE SCALE GENOMIC DNA]</scope>
    <source>
        <strain evidence="3 4">1757</strain>
    </source>
</reference>
<dbReference type="SMART" id="SM00028">
    <property type="entry name" value="TPR"/>
    <property type="match status" value="4"/>
</dbReference>
<sequence length="525" mass="58885">MNPRLHGLSPVVIQHVLAAGQALDGGHLDEADRQLSHALAAYPDHPEVLRLLAGIHNLRGQHLDALRVMRRALAQRPQDPLYHNTLGSLLGAAGDYELAIDALRVACKLQPGLAIAWFNLGVMLTKSVRNDEAVEALQRTVSLAPDHIAARALLADILRTRGQLEEAAAEYRQLIAQHPAAGIAWWGLADLRTQRFTEEDIKRMRAALQLPATNDNDRITIGFALAKALDDAGNYAASLAALEQANAIARRRQDWNAEAFSSSVAAITAAFDPPPAGAMEPLGREAIFIVSLPRAGSTLVEQILASHSSVEGAGELPDLPHVLAEESRRRGKPFPQWVDHMQPSDWERLGRRYLERTAHWRRRRPIFTDKLPNNWIYIGAIRAMLPAAHIVVCRRDRLETCFSCYRQPLDSSNGYTRSFADLASFWRDFDRSVQHWTALHPASVHEHRYEVLLAEPEAHIRELLDFCRLPFENACLHFHENRREVRSPSATQVHQPLRRDTARAHLYGNLLDPLRKALDLPSWQP</sequence>
<dbReference type="SUPFAM" id="SSF48452">
    <property type="entry name" value="TPR-like"/>
    <property type="match status" value="1"/>
</dbReference>
<protein>
    <submittedName>
        <fullName evidence="3">Tetratricopeptide (TPR) repeat protein</fullName>
    </submittedName>
</protein>
<dbReference type="PROSITE" id="PS50005">
    <property type="entry name" value="TPR"/>
    <property type="match status" value="1"/>
</dbReference>
<dbReference type="Gene3D" id="3.40.50.300">
    <property type="entry name" value="P-loop containing nucleotide triphosphate hydrolases"/>
    <property type="match status" value="1"/>
</dbReference>
<dbReference type="Gene3D" id="1.25.40.10">
    <property type="entry name" value="Tetratricopeptide repeat domain"/>
    <property type="match status" value="1"/>
</dbReference>
<dbReference type="Pfam" id="PF13469">
    <property type="entry name" value="Sulfotransfer_3"/>
    <property type="match status" value="1"/>
</dbReference>
<comment type="caution">
    <text evidence="3">The sequence shown here is derived from an EMBL/GenBank/DDBJ whole genome shotgun (WGS) entry which is preliminary data.</text>
</comment>
<evidence type="ECO:0000256" key="1">
    <source>
        <dbReference type="ARBA" id="ARBA00022679"/>
    </source>
</evidence>
<dbReference type="PANTHER" id="PTHR12788:SF10">
    <property type="entry name" value="PROTEIN-TYROSINE SULFOTRANSFERASE"/>
    <property type="match status" value="1"/>
</dbReference>
<gene>
    <name evidence="3" type="ORF">ABIE04_001254</name>
</gene>
<dbReference type="Pfam" id="PF14559">
    <property type="entry name" value="TPR_19"/>
    <property type="match status" value="2"/>
</dbReference>
<dbReference type="InterPro" id="IPR011990">
    <property type="entry name" value="TPR-like_helical_dom_sf"/>
</dbReference>
<dbReference type="SUPFAM" id="SSF52540">
    <property type="entry name" value="P-loop containing nucleoside triphosphate hydrolases"/>
    <property type="match status" value="1"/>
</dbReference>
<evidence type="ECO:0000256" key="2">
    <source>
        <dbReference type="PROSITE-ProRule" id="PRU00339"/>
    </source>
</evidence>
<keyword evidence="1" id="KW-0808">Transferase</keyword>
<name>A0ABV2PV66_9GAMM</name>
<keyword evidence="4" id="KW-1185">Reference proteome</keyword>
<evidence type="ECO:0000313" key="4">
    <source>
        <dbReference type="Proteomes" id="UP001549251"/>
    </source>
</evidence>
<dbReference type="InterPro" id="IPR026634">
    <property type="entry name" value="TPST-like"/>
</dbReference>
<dbReference type="InterPro" id="IPR027417">
    <property type="entry name" value="P-loop_NTPase"/>
</dbReference>
<dbReference type="InterPro" id="IPR019734">
    <property type="entry name" value="TPR_rpt"/>
</dbReference>
<dbReference type="Proteomes" id="UP001549251">
    <property type="component" value="Unassembled WGS sequence"/>
</dbReference>
<proteinExistence type="predicted"/>
<dbReference type="EMBL" id="JBEPSD010000001">
    <property type="protein sequence ID" value="MET4568927.1"/>
    <property type="molecule type" value="Genomic_DNA"/>
</dbReference>
<keyword evidence="2" id="KW-0802">TPR repeat</keyword>
<dbReference type="RefSeq" id="WP_354547718.1">
    <property type="nucleotide sequence ID" value="NZ_JBEPSD010000001.1"/>
</dbReference>
<evidence type="ECO:0000313" key="3">
    <source>
        <dbReference type="EMBL" id="MET4568927.1"/>
    </source>
</evidence>
<organism evidence="3 4">
    <name type="scientific">Rhodanobacter soli</name>
    <dbReference type="NCBI Taxonomy" id="590609"/>
    <lineage>
        <taxon>Bacteria</taxon>
        <taxon>Pseudomonadati</taxon>
        <taxon>Pseudomonadota</taxon>
        <taxon>Gammaproteobacteria</taxon>
        <taxon>Lysobacterales</taxon>
        <taxon>Rhodanobacteraceae</taxon>
        <taxon>Rhodanobacter</taxon>
    </lineage>
</organism>
<accession>A0ABV2PV66</accession>
<feature type="repeat" description="TPR" evidence="2">
    <location>
        <begin position="114"/>
        <end position="147"/>
    </location>
</feature>
<dbReference type="PANTHER" id="PTHR12788">
    <property type="entry name" value="PROTEIN-TYROSINE SULFOTRANSFERASE 2"/>
    <property type="match status" value="1"/>
</dbReference>